<protein>
    <submittedName>
        <fullName evidence="2">Uncharacterized protein</fullName>
    </submittedName>
</protein>
<reference evidence="2" key="1">
    <citation type="journal article" date="2021" name="Mol. Ecol. Resour.">
        <title>Phylogenomic analyses of the genus Drosophila reveals genomic signals of climate adaptation.</title>
        <authorList>
            <person name="Li F."/>
            <person name="Rane R.V."/>
            <person name="Luria V."/>
            <person name="Xiong Z."/>
            <person name="Chen J."/>
            <person name="Li Z."/>
            <person name="Catullo R.A."/>
            <person name="Griffin P.C."/>
            <person name="Schiffer M."/>
            <person name="Pearce S."/>
            <person name="Lee S.F."/>
            <person name="McElroy K."/>
            <person name="Stocker A."/>
            <person name="Shirriffs J."/>
            <person name="Cockerell F."/>
            <person name="Coppin C."/>
            <person name="Sgro C.M."/>
            <person name="Karger A."/>
            <person name="Cain J.W."/>
            <person name="Weber J.A."/>
            <person name="Santpere G."/>
            <person name="Kirschner M.W."/>
            <person name="Hoffmann A.A."/>
            <person name="Oakeshott J.G."/>
            <person name="Zhang G."/>
        </authorList>
    </citation>
    <scope>NUCLEOTIDE SEQUENCE</scope>
    <source>
        <strain evidence="2">BGI-SZ-2011g</strain>
    </source>
</reference>
<evidence type="ECO:0000256" key="1">
    <source>
        <dbReference type="SAM" id="Phobius"/>
    </source>
</evidence>
<keyword evidence="3" id="KW-1185">Reference proteome</keyword>
<keyword evidence="1" id="KW-0812">Transmembrane</keyword>
<dbReference type="EMBL" id="JAJJHW010002585">
    <property type="protein sequence ID" value="KAH8370966.1"/>
    <property type="molecule type" value="Genomic_DNA"/>
</dbReference>
<keyword evidence="1" id="KW-0472">Membrane</keyword>
<dbReference type="Proteomes" id="UP001200034">
    <property type="component" value="Unassembled WGS sequence"/>
</dbReference>
<evidence type="ECO:0000313" key="2">
    <source>
        <dbReference type="EMBL" id="KAH8370966.1"/>
    </source>
</evidence>
<name>A0AAD4K0C0_9MUSC</name>
<accession>A0AAD4K0C0</accession>
<organism evidence="2 3">
    <name type="scientific">Drosophila rubida</name>
    <dbReference type="NCBI Taxonomy" id="30044"/>
    <lineage>
        <taxon>Eukaryota</taxon>
        <taxon>Metazoa</taxon>
        <taxon>Ecdysozoa</taxon>
        <taxon>Arthropoda</taxon>
        <taxon>Hexapoda</taxon>
        <taxon>Insecta</taxon>
        <taxon>Pterygota</taxon>
        <taxon>Neoptera</taxon>
        <taxon>Endopterygota</taxon>
        <taxon>Diptera</taxon>
        <taxon>Brachycera</taxon>
        <taxon>Muscomorpha</taxon>
        <taxon>Ephydroidea</taxon>
        <taxon>Drosophilidae</taxon>
        <taxon>Drosophila</taxon>
    </lineage>
</organism>
<gene>
    <name evidence="2" type="ORF">KR093_005703</name>
</gene>
<proteinExistence type="predicted"/>
<dbReference type="AlphaFoldDB" id="A0AAD4K0C0"/>
<comment type="caution">
    <text evidence="2">The sequence shown here is derived from an EMBL/GenBank/DDBJ whole genome shotgun (WGS) entry which is preliminary data.</text>
</comment>
<evidence type="ECO:0000313" key="3">
    <source>
        <dbReference type="Proteomes" id="UP001200034"/>
    </source>
</evidence>
<keyword evidence="1" id="KW-1133">Transmembrane helix</keyword>
<feature type="transmembrane region" description="Helical" evidence="1">
    <location>
        <begin position="7"/>
        <end position="28"/>
    </location>
</feature>
<sequence>MTEYKRAFDFVVRALAAASLLIVMSAIYQQNDDPGSFYLHPRRLMQ</sequence>